<evidence type="ECO:0000313" key="4">
    <source>
        <dbReference type="EMBL" id="PIK40683.1"/>
    </source>
</evidence>
<sequence length="851" mass="97312">MDDSDWWKKNPCPLHPDWGLQDISDLDHTKLKLHIETDDNAKREMMIEANIYRAFLESPNEDGTLYNRSRNSPSRALDYLQQAEDIVASSGDSEEAITGYGVVINTFRMWLRPDSSVEATLKELEEKKIQFPKYEAYVTIVHAYILAWLGPRWRTTAMVLYGNALKHFPKNSQWLFGLALMTGREARHQRGVIGWNCPLPIDIMNLFQKEKQILQQVLSIDPSFHLARAHYGQVLFNLDRNSQQAEGEFEKALKLDHKNCNIGILAARFYRLKGPFSKAENVLTKLIEEVNLAEVHAQLGFLYRTQSYREEKENRSMLQEKALECFNKAVELDRCHYPALVGIGEIQAMLGNEKEARFIFEDLFESDFKDQPYQESNELRALTSAIKLNVFTPLEHITFSHRIIQLAVGFTADGDHIITVPPSSLDKTKNRCIATLEEYITESGGDLIVARQAKLKLANANLLLGNIEDAQTQYEKLYVDSTTKGEPPQVEVIFGRGKCYLRSDSPSKESDGEAWANVIQMAEELKQTDACCLSDELYADVYMAKARLSTGDDTSKQLKLAIHKGSLEACYRYILSLQELQANFFNDISVPETLQEVKRVCSVGKPLHTQFTVILDDGSKVVHNLTTKKNFIQTAVDRVVNYDINITQAIENERLQTVLDKLRQLREYRMKYELELRLSRETNTWGKLYAERFLDVVELAKRLLDKCISACQDLVMDNPPRFSLFQVVFDGKTGNVDKKKCSKEVTSWAEKKVKLPEYLLEKITEIQPMYDEKNMWLWAIHHLDNWRKHSAARCDIGETFTIEVDSNPKFTTLKTDDIVKDSCKGVVNLVVDLLNTCCEKSSEASTVAGDV</sequence>
<protein>
    <recommendedName>
        <fullName evidence="6">Interferon-induced protein with tetratricopeptide repeats 5-like</fullName>
    </recommendedName>
</protein>
<keyword evidence="2" id="KW-0802">TPR repeat</keyword>
<reference evidence="4 5" key="1">
    <citation type="journal article" date="2017" name="PLoS Biol.">
        <title>The sea cucumber genome provides insights into morphological evolution and visceral regeneration.</title>
        <authorList>
            <person name="Zhang X."/>
            <person name="Sun L."/>
            <person name="Yuan J."/>
            <person name="Sun Y."/>
            <person name="Gao Y."/>
            <person name="Zhang L."/>
            <person name="Li S."/>
            <person name="Dai H."/>
            <person name="Hamel J.F."/>
            <person name="Liu C."/>
            <person name="Yu Y."/>
            <person name="Liu S."/>
            <person name="Lin W."/>
            <person name="Guo K."/>
            <person name="Jin S."/>
            <person name="Xu P."/>
            <person name="Storey K.B."/>
            <person name="Huan P."/>
            <person name="Zhang T."/>
            <person name="Zhou Y."/>
            <person name="Zhang J."/>
            <person name="Lin C."/>
            <person name="Li X."/>
            <person name="Xing L."/>
            <person name="Huo D."/>
            <person name="Sun M."/>
            <person name="Wang L."/>
            <person name="Mercier A."/>
            <person name="Li F."/>
            <person name="Yang H."/>
            <person name="Xiang J."/>
        </authorList>
    </citation>
    <scope>NUCLEOTIDE SEQUENCE [LARGE SCALE GENOMIC DNA]</scope>
    <source>
        <strain evidence="4">Shaxun</strain>
        <tissue evidence="4">Muscle</tissue>
    </source>
</reference>
<dbReference type="EMBL" id="MRZV01001095">
    <property type="protein sequence ID" value="PIK40683.1"/>
    <property type="molecule type" value="Genomic_DNA"/>
</dbReference>
<evidence type="ECO:0008006" key="6">
    <source>
        <dbReference type="Google" id="ProtNLM"/>
    </source>
</evidence>
<organism evidence="4 5">
    <name type="scientific">Stichopus japonicus</name>
    <name type="common">Sea cucumber</name>
    <dbReference type="NCBI Taxonomy" id="307972"/>
    <lineage>
        <taxon>Eukaryota</taxon>
        <taxon>Metazoa</taxon>
        <taxon>Echinodermata</taxon>
        <taxon>Eleutherozoa</taxon>
        <taxon>Echinozoa</taxon>
        <taxon>Holothuroidea</taxon>
        <taxon>Aspidochirotacea</taxon>
        <taxon>Aspidochirotida</taxon>
        <taxon>Stichopodidae</taxon>
        <taxon>Apostichopus</taxon>
    </lineage>
</organism>
<evidence type="ECO:0000256" key="2">
    <source>
        <dbReference type="ARBA" id="ARBA00022803"/>
    </source>
</evidence>
<dbReference type="SUPFAM" id="SSF48452">
    <property type="entry name" value="TPR-like"/>
    <property type="match status" value="2"/>
</dbReference>
<dbReference type="AlphaFoldDB" id="A0A2G8JY71"/>
<comment type="caution">
    <text evidence="4">The sequence shown here is derived from an EMBL/GenBank/DDBJ whole genome shotgun (WGS) entry which is preliminary data.</text>
</comment>
<evidence type="ECO:0000256" key="1">
    <source>
        <dbReference type="ARBA" id="ARBA00022737"/>
    </source>
</evidence>
<comment type="similarity">
    <text evidence="3">Belongs to the IFIT family.</text>
</comment>
<dbReference type="InterPro" id="IPR011990">
    <property type="entry name" value="TPR-like_helical_dom_sf"/>
</dbReference>
<dbReference type="Gene3D" id="1.25.40.10">
    <property type="entry name" value="Tetratricopeptide repeat domain"/>
    <property type="match status" value="2"/>
</dbReference>
<evidence type="ECO:0000256" key="3">
    <source>
        <dbReference type="ARBA" id="ARBA00038336"/>
    </source>
</evidence>
<name>A0A2G8JY71_STIJA</name>
<dbReference type="Proteomes" id="UP000230750">
    <property type="component" value="Unassembled WGS sequence"/>
</dbReference>
<accession>A0A2G8JY71</accession>
<evidence type="ECO:0000313" key="5">
    <source>
        <dbReference type="Proteomes" id="UP000230750"/>
    </source>
</evidence>
<dbReference type="GO" id="GO:0005829">
    <property type="term" value="C:cytosol"/>
    <property type="evidence" value="ECO:0007669"/>
    <property type="project" value="TreeGrafter"/>
</dbReference>
<keyword evidence="1" id="KW-0677">Repeat</keyword>
<gene>
    <name evidence="4" type="ORF">BSL78_22464</name>
</gene>
<dbReference type="PANTHER" id="PTHR10271:SF0">
    <property type="entry name" value="INTERFERON-INDUCED PROTEIN WITH TETRATRICOPEPTIDE REPEATS 5"/>
    <property type="match status" value="1"/>
</dbReference>
<dbReference type="GO" id="GO:0051607">
    <property type="term" value="P:defense response to virus"/>
    <property type="evidence" value="ECO:0007669"/>
    <property type="project" value="TreeGrafter"/>
</dbReference>
<proteinExistence type="inferred from homology"/>
<keyword evidence="5" id="KW-1185">Reference proteome</keyword>
<dbReference type="OrthoDB" id="421075at2759"/>
<dbReference type="PANTHER" id="PTHR10271">
    <property type="entry name" value="INTERFERON-INDUCED PROTEIN WITH TETRATRICOPEPTIDE REPEATS"/>
    <property type="match status" value="1"/>
</dbReference>